<keyword evidence="5" id="KW-1185">Reference proteome</keyword>
<dbReference type="InterPro" id="IPR003658">
    <property type="entry name" value="Anti-sigma_ant"/>
</dbReference>
<dbReference type="InterPro" id="IPR036513">
    <property type="entry name" value="STAS_dom_sf"/>
</dbReference>
<evidence type="ECO:0000256" key="1">
    <source>
        <dbReference type="ARBA" id="ARBA00009013"/>
    </source>
</evidence>
<evidence type="ECO:0000259" key="3">
    <source>
        <dbReference type="PROSITE" id="PS50801"/>
    </source>
</evidence>
<accession>A0ABW4Z9F5</accession>
<dbReference type="PROSITE" id="PS50801">
    <property type="entry name" value="STAS"/>
    <property type="match status" value="1"/>
</dbReference>
<organism evidence="4 5">
    <name type="scientific">Rubritalea tangerina</name>
    <dbReference type="NCBI Taxonomy" id="430798"/>
    <lineage>
        <taxon>Bacteria</taxon>
        <taxon>Pseudomonadati</taxon>
        <taxon>Verrucomicrobiota</taxon>
        <taxon>Verrucomicrobiia</taxon>
        <taxon>Verrucomicrobiales</taxon>
        <taxon>Rubritaleaceae</taxon>
        <taxon>Rubritalea</taxon>
    </lineage>
</organism>
<dbReference type="SUPFAM" id="SSF52091">
    <property type="entry name" value="SpoIIaa-like"/>
    <property type="match status" value="1"/>
</dbReference>
<evidence type="ECO:0000313" key="5">
    <source>
        <dbReference type="Proteomes" id="UP001597389"/>
    </source>
</evidence>
<dbReference type="NCBIfam" id="TIGR00377">
    <property type="entry name" value="ant_ant_sig"/>
    <property type="match status" value="1"/>
</dbReference>
<evidence type="ECO:0000313" key="4">
    <source>
        <dbReference type="EMBL" id="MFD2158610.1"/>
    </source>
</evidence>
<sequence length="126" mass="14230">MGIVVKIKESRTNYIVLELFGKLDGQASEQFEKVIDEILNEKPKGITLTFDMASVDYISSMGIRLILLTRKKIEQHNGKLLLAHVQKPVLHVIELAKVLPSWSIFSGVKEADAYFDSIQNQVKESD</sequence>
<comment type="similarity">
    <text evidence="1 2">Belongs to the anti-sigma-factor antagonist family.</text>
</comment>
<dbReference type="InterPro" id="IPR002645">
    <property type="entry name" value="STAS_dom"/>
</dbReference>
<proteinExistence type="inferred from homology"/>
<dbReference type="PANTHER" id="PTHR33495:SF2">
    <property type="entry name" value="ANTI-SIGMA FACTOR ANTAGONIST TM_1081-RELATED"/>
    <property type="match status" value="1"/>
</dbReference>
<gene>
    <name evidence="4" type="ORF">ACFSW8_06850</name>
</gene>
<feature type="domain" description="STAS" evidence="3">
    <location>
        <begin position="13"/>
        <end position="115"/>
    </location>
</feature>
<comment type="caution">
    <text evidence="4">The sequence shown here is derived from an EMBL/GenBank/DDBJ whole genome shotgun (WGS) entry which is preliminary data.</text>
</comment>
<name>A0ABW4Z9F5_9BACT</name>
<dbReference type="Pfam" id="PF01740">
    <property type="entry name" value="STAS"/>
    <property type="match status" value="1"/>
</dbReference>
<dbReference type="EMBL" id="JBHUJB010000028">
    <property type="protein sequence ID" value="MFD2158610.1"/>
    <property type="molecule type" value="Genomic_DNA"/>
</dbReference>
<reference evidence="5" key="1">
    <citation type="journal article" date="2019" name="Int. J. Syst. Evol. Microbiol.">
        <title>The Global Catalogue of Microorganisms (GCM) 10K type strain sequencing project: providing services to taxonomists for standard genome sequencing and annotation.</title>
        <authorList>
            <consortium name="The Broad Institute Genomics Platform"/>
            <consortium name="The Broad Institute Genome Sequencing Center for Infectious Disease"/>
            <person name="Wu L."/>
            <person name="Ma J."/>
        </authorList>
    </citation>
    <scope>NUCLEOTIDE SEQUENCE [LARGE SCALE GENOMIC DNA]</scope>
    <source>
        <strain evidence="5">CCUG 57942</strain>
    </source>
</reference>
<dbReference type="Proteomes" id="UP001597389">
    <property type="component" value="Unassembled WGS sequence"/>
</dbReference>
<dbReference type="PANTHER" id="PTHR33495">
    <property type="entry name" value="ANTI-SIGMA FACTOR ANTAGONIST TM_1081-RELATED-RELATED"/>
    <property type="match status" value="1"/>
</dbReference>
<protein>
    <recommendedName>
        <fullName evidence="2">Anti-sigma factor antagonist</fullName>
    </recommendedName>
</protein>
<evidence type="ECO:0000256" key="2">
    <source>
        <dbReference type="RuleBase" id="RU003749"/>
    </source>
</evidence>
<dbReference type="CDD" id="cd07043">
    <property type="entry name" value="STAS_anti-anti-sigma_factors"/>
    <property type="match status" value="1"/>
</dbReference>
<dbReference type="Gene3D" id="3.30.750.24">
    <property type="entry name" value="STAS domain"/>
    <property type="match status" value="1"/>
</dbReference>
<dbReference type="RefSeq" id="WP_377177796.1">
    <property type="nucleotide sequence ID" value="NZ_JBHUJB010000028.1"/>
</dbReference>